<dbReference type="EMBL" id="JAOPGA020000603">
    <property type="protein sequence ID" value="KAL0479840.1"/>
    <property type="molecule type" value="Genomic_DNA"/>
</dbReference>
<keyword evidence="3" id="KW-0862">Zinc</keyword>
<dbReference type="AlphaFoldDB" id="A0AAW2YRL9"/>
<dbReference type="Proteomes" id="UP001431209">
    <property type="component" value="Unassembled WGS sequence"/>
</dbReference>
<dbReference type="Gene3D" id="6.10.140.2220">
    <property type="match status" value="1"/>
</dbReference>
<accession>A0AAW2YRL9</accession>
<protein>
    <recommendedName>
        <fullName evidence="5">MYND-type domain-containing protein</fullName>
    </recommendedName>
</protein>
<evidence type="ECO:0000256" key="4">
    <source>
        <dbReference type="PROSITE-ProRule" id="PRU00134"/>
    </source>
</evidence>
<dbReference type="SUPFAM" id="SSF144232">
    <property type="entry name" value="HIT/MYND zinc finger-like"/>
    <property type="match status" value="1"/>
</dbReference>
<dbReference type="GO" id="GO:0008270">
    <property type="term" value="F:zinc ion binding"/>
    <property type="evidence" value="ECO:0007669"/>
    <property type="project" value="UniProtKB-KW"/>
</dbReference>
<evidence type="ECO:0000259" key="5">
    <source>
        <dbReference type="PROSITE" id="PS50865"/>
    </source>
</evidence>
<name>A0AAW2YRL9_9EUKA</name>
<feature type="domain" description="MYND-type" evidence="5">
    <location>
        <begin position="202"/>
        <end position="243"/>
    </location>
</feature>
<dbReference type="InterPro" id="IPR002893">
    <property type="entry name" value="Znf_MYND"/>
</dbReference>
<keyword evidence="2 4" id="KW-0863">Zinc-finger</keyword>
<dbReference type="Pfam" id="PF01753">
    <property type="entry name" value="zf-MYND"/>
    <property type="match status" value="1"/>
</dbReference>
<dbReference type="GO" id="GO:0003714">
    <property type="term" value="F:transcription corepressor activity"/>
    <property type="evidence" value="ECO:0007669"/>
    <property type="project" value="InterPro"/>
</dbReference>
<evidence type="ECO:0000313" key="6">
    <source>
        <dbReference type="EMBL" id="KAL0479840.1"/>
    </source>
</evidence>
<gene>
    <name evidence="6" type="ORF">AKO1_007432</name>
</gene>
<dbReference type="PROSITE" id="PS50865">
    <property type="entry name" value="ZF_MYND_2"/>
    <property type="match status" value="1"/>
</dbReference>
<evidence type="ECO:0000313" key="7">
    <source>
        <dbReference type="Proteomes" id="UP001431209"/>
    </source>
</evidence>
<comment type="caution">
    <text evidence="6">The sequence shown here is derived from an EMBL/GenBank/DDBJ whole genome shotgun (WGS) entry which is preliminary data.</text>
</comment>
<organism evidence="6 7">
    <name type="scientific">Acrasis kona</name>
    <dbReference type="NCBI Taxonomy" id="1008807"/>
    <lineage>
        <taxon>Eukaryota</taxon>
        <taxon>Discoba</taxon>
        <taxon>Heterolobosea</taxon>
        <taxon>Tetramitia</taxon>
        <taxon>Eutetramitia</taxon>
        <taxon>Acrasidae</taxon>
        <taxon>Acrasis</taxon>
    </lineage>
</organism>
<evidence type="ECO:0000256" key="2">
    <source>
        <dbReference type="ARBA" id="ARBA00022771"/>
    </source>
</evidence>
<evidence type="ECO:0000256" key="1">
    <source>
        <dbReference type="ARBA" id="ARBA00022723"/>
    </source>
</evidence>
<keyword evidence="7" id="KW-1185">Reference proteome</keyword>
<proteinExistence type="predicted"/>
<evidence type="ECO:0000256" key="3">
    <source>
        <dbReference type="ARBA" id="ARBA00022833"/>
    </source>
</evidence>
<reference evidence="6 7" key="1">
    <citation type="submission" date="2024-03" db="EMBL/GenBank/DDBJ databases">
        <title>The Acrasis kona genome and developmental transcriptomes reveal deep origins of eukaryotic multicellular pathways.</title>
        <authorList>
            <person name="Sheikh S."/>
            <person name="Fu C.-J."/>
            <person name="Brown M.W."/>
            <person name="Baldauf S.L."/>
        </authorList>
    </citation>
    <scope>NUCLEOTIDE SEQUENCE [LARGE SCALE GENOMIC DNA]</scope>
    <source>
        <strain evidence="6 7">ATCC MYA-3509</strain>
    </source>
</reference>
<keyword evidence="1" id="KW-0479">Metal-binding</keyword>
<dbReference type="PRINTS" id="PR01875">
    <property type="entry name" value="ETOFAMILY"/>
</dbReference>
<dbReference type="InterPro" id="IPR013289">
    <property type="entry name" value="CBFA2T1/2/3"/>
</dbReference>
<sequence>MQNGAVNEQELRQAIGEIESDDVIKSFIHYELEVDGVVHYAMFHLAMYRELCEMLDAGNSDSFNTNKKAFETASNYSAIINNINNKVNGTVPEREVDHVLGMFCTFAMRMTDYFCRKSEYELAAEYAKPVALARCSKDDRAKLLQRSDSEWVGILKKSEEQRRKTHVYATSEKQTVKTNITNIPTEQKLNYLVSSLNLPEVTCCCGKKQKVLGEFKMCSRCKKTKYCGLQCQKDDWPKHKLICKE</sequence>